<proteinExistence type="predicted"/>
<accession>A0ABD2NSF9</accession>
<reference evidence="1 2" key="1">
    <citation type="journal article" date="2021" name="BMC Biol.">
        <title>Horizontally acquired antibacterial genes associated with adaptive radiation of ladybird beetles.</title>
        <authorList>
            <person name="Li H.S."/>
            <person name="Tang X.F."/>
            <person name="Huang Y.H."/>
            <person name="Xu Z.Y."/>
            <person name="Chen M.L."/>
            <person name="Du X.Y."/>
            <person name="Qiu B.Y."/>
            <person name="Chen P.T."/>
            <person name="Zhang W."/>
            <person name="Slipinski A."/>
            <person name="Escalona H.E."/>
            <person name="Waterhouse R.M."/>
            <person name="Zwick A."/>
            <person name="Pang H."/>
        </authorList>
    </citation>
    <scope>NUCLEOTIDE SEQUENCE [LARGE SCALE GENOMIC DNA]</scope>
    <source>
        <strain evidence="1">SYSU2018</strain>
    </source>
</reference>
<dbReference type="Proteomes" id="UP001516400">
    <property type="component" value="Unassembled WGS sequence"/>
</dbReference>
<dbReference type="AlphaFoldDB" id="A0ABD2NSF9"/>
<sequence>MLIHGKLCKSSYRDFAKTLQDRSQTRLNSCRKPTFGGITGTFCSKSYGCGDITTDGIKTKLLDMQGDGNSSQQAAGAFIGRCSKHQNQNSRKKFDSKQNNENENRTDIICYKHQQPGHFKSNCSKWKNVQLGCKSGDSKSAFLAIFLSKSYTRDEWYLDSGASVHLTCRDDWLRNKRKSEFQQIMVANSN</sequence>
<evidence type="ECO:0000313" key="1">
    <source>
        <dbReference type="EMBL" id="KAL3281439.1"/>
    </source>
</evidence>
<organism evidence="1 2">
    <name type="scientific">Cryptolaemus montrouzieri</name>
    <dbReference type="NCBI Taxonomy" id="559131"/>
    <lineage>
        <taxon>Eukaryota</taxon>
        <taxon>Metazoa</taxon>
        <taxon>Ecdysozoa</taxon>
        <taxon>Arthropoda</taxon>
        <taxon>Hexapoda</taxon>
        <taxon>Insecta</taxon>
        <taxon>Pterygota</taxon>
        <taxon>Neoptera</taxon>
        <taxon>Endopterygota</taxon>
        <taxon>Coleoptera</taxon>
        <taxon>Polyphaga</taxon>
        <taxon>Cucujiformia</taxon>
        <taxon>Coccinelloidea</taxon>
        <taxon>Coccinellidae</taxon>
        <taxon>Scymninae</taxon>
        <taxon>Scymnini</taxon>
        <taxon>Cryptolaemus</taxon>
    </lineage>
</organism>
<name>A0ABD2NSF9_9CUCU</name>
<evidence type="ECO:0000313" key="2">
    <source>
        <dbReference type="Proteomes" id="UP001516400"/>
    </source>
</evidence>
<comment type="caution">
    <text evidence="1">The sequence shown here is derived from an EMBL/GenBank/DDBJ whole genome shotgun (WGS) entry which is preliminary data.</text>
</comment>
<protein>
    <submittedName>
        <fullName evidence="1">Uncharacterized protein</fullName>
    </submittedName>
</protein>
<gene>
    <name evidence="1" type="ORF">HHI36_004648</name>
</gene>
<dbReference type="EMBL" id="JABFTP020000144">
    <property type="protein sequence ID" value="KAL3281439.1"/>
    <property type="molecule type" value="Genomic_DNA"/>
</dbReference>
<keyword evidence="2" id="KW-1185">Reference proteome</keyword>